<dbReference type="AlphaFoldDB" id="A8PX36"/>
<dbReference type="FunCoup" id="A8PX36">
    <property type="interactions" value="172"/>
</dbReference>
<keyword evidence="3" id="KW-1185">Reference proteome</keyword>
<dbReference type="GeneID" id="5855448"/>
<evidence type="ECO:0008006" key="4">
    <source>
        <dbReference type="Google" id="ProtNLM"/>
    </source>
</evidence>
<protein>
    <recommendedName>
        <fullName evidence="4">3-phytase</fullName>
    </recommendedName>
</protein>
<dbReference type="RefSeq" id="XP_001731129.1">
    <property type="nucleotide sequence ID" value="XM_001731077.1"/>
</dbReference>
<evidence type="ECO:0000313" key="3">
    <source>
        <dbReference type="Proteomes" id="UP000008837"/>
    </source>
</evidence>
<dbReference type="EMBL" id="AAYY01000004">
    <property type="protein sequence ID" value="EDP43915.1"/>
    <property type="molecule type" value="Genomic_DNA"/>
</dbReference>
<dbReference type="Pfam" id="PF00328">
    <property type="entry name" value="His_Phos_2"/>
    <property type="match status" value="1"/>
</dbReference>
<reference evidence="2 3" key="1">
    <citation type="journal article" date="2007" name="Proc. Natl. Acad. Sci. U.S.A.">
        <title>Dandruff-associated Malassezia genomes reveal convergent and divergent virulence traits shared with plant and human fungal pathogens.</title>
        <authorList>
            <person name="Xu J."/>
            <person name="Saunders C.W."/>
            <person name="Hu P."/>
            <person name="Grant R.A."/>
            <person name="Boekhout T."/>
            <person name="Kuramae E.E."/>
            <person name="Kronstad J.W."/>
            <person name="Deangelis Y.M."/>
            <person name="Reeder N.L."/>
            <person name="Johnstone K.R."/>
            <person name="Leland M."/>
            <person name="Fieno A.M."/>
            <person name="Begley W.M."/>
            <person name="Sun Y."/>
            <person name="Lacey M.P."/>
            <person name="Chaudhary T."/>
            <person name="Keough T."/>
            <person name="Chu L."/>
            <person name="Sears R."/>
            <person name="Yuan B."/>
            <person name="Dawson T.L.Jr."/>
        </authorList>
    </citation>
    <scope>NUCLEOTIDE SEQUENCE [LARGE SCALE GENOMIC DNA]</scope>
    <source>
        <strain evidence="3">ATCC MYA-4612 / CBS 7966</strain>
    </source>
</reference>
<keyword evidence="1" id="KW-0378">Hydrolase</keyword>
<dbReference type="PANTHER" id="PTHR20963">
    <property type="entry name" value="MULTIPLE INOSITOL POLYPHOSPHATE PHOSPHATASE-RELATED"/>
    <property type="match status" value="1"/>
</dbReference>
<dbReference type="CDD" id="cd07061">
    <property type="entry name" value="HP_HAP_like"/>
    <property type="match status" value="1"/>
</dbReference>
<dbReference type="STRING" id="425265.A8PX36"/>
<comment type="caution">
    <text evidence="2">The sequence shown here is derived from an EMBL/GenBank/DDBJ whole genome shotgun (WGS) entry which is preliminary data.</text>
</comment>
<gene>
    <name evidence="2" type="ORF">MGL_1312</name>
</gene>
<dbReference type="OMA" id="FEVMECD"/>
<dbReference type="SUPFAM" id="SSF53254">
    <property type="entry name" value="Phosphoglycerate mutase-like"/>
    <property type="match status" value="1"/>
</dbReference>
<organism evidence="2 3">
    <name type="scientific">Malassezia globosa (strain ATCC MYA-4612 / CBS 7966)</name>
    <name type="common">Dandruff-associated fungus</name>
    <dbReference type="NCBI Taxonomy" id="425265"/>
    <lineage>
        <taxon>Eukaryota</taxon>
        <taxon>Fungi</taxon>
        <taxon>Dikarya</taxon>
        <taxon>Basidiomycota</taxon>
        <taxon>Ustilaginomycotina</taxon>
        <taxon>Malasseziomycetes</taxon>
        <taxon>Malasseziales</taxon>
        <taxon>Malasseziaceae</taxon>
        <taxon>Malassezia</taxon>
    </lineage>
</organism>
<dbReference type="OrthoDB" id="6509975at2759"/>
<dbReference type="Proteomes" id="UP000008837">
    <property type="component" value="Unassembled WGS sequence"/>
</dbReference>
<dbReference type="GO" id="GO:0003993">
    <property type="term" value="F:acid phosphatase activity"/>
    <property type="evidence" value="ECO:0007669"/>
    <property type="project" value="TreeGrafter"/>
</dbReference>
<accession>A8PX36</accession>
<dbReference type="InterPro" id="IPR029033">
    <property type="entry name" value="His_PPase_superfam"/>
</dbReference>
<dbReference type="InterPro" id="IPR000560">
    <property type="entry name" value="His_Pase_clade-2"/>
</dbReference>
<dbReference type="InterPro" id="IPR033379">
    <property type="entry name" value="Acid_Pase_AS"/>
</dbReference>
<evidence type="ECO:0000313" key="2">
    <source>
        <dbReference type="EMBL" id="EDP43915.1"/>
    </source>
</evidence>
<dbReference type="InParanoid" id="A8PX36"/>
<dbReference type="Gene3D" id="3.40.50.1240">
    <property type="entry name" value="Phosphoglycerate mutase-like"/>
    <property type="match status" value="1"/>
</dbReference>
<dbReference type="VEuPathDB" id="FungiDB:MGL_1312"/>
<name>A8PX36_MALGO</name>
<dbReference type="KEGG" id="mgl:MGL_1312"/>
<evidence type="ECO:0000256" key="1">
    <source>
        <dbReference type="ARBA" id="ARBA00022801"/>
    </source>
</evidence>
<proteinExistence type="predicted"/>
<sequence>MKYGAKPFLAQKDRLNTTRSNNDSSVEMRWLPWNAEEDAATSDDIFRNLGTTSPYHQAFDLFPETIEHQVLPPQCKIKSAHILHRHGSRYPAGPGGPSSLGRKIKLAQKTGQLKAHGDFEFLEHWEYDLGEDVLVHKGAQELFDSGVKYYYEYAKLLENYDKKPVIRTTSQSRMVDSARYWALGFFGWDMQDKVNIEVLTETFFQNNTLAPYMSCPNPFSPKVLKALAWRFKMLKKATDRINKHVKGITFSSSDVSNMISLCGYETVALGYSNFCKLFTKQDFEEYEYEQDLMHQSVFGFMSVTSKAWGVGWVTEFIHRLKHKAFDGPQTSQNSTLDHNPKYFPVHQPLYVDFTHDIVIESILTALNFKQLADELDGGRMQPNRRFRTSHVVPFGARLVFEVMECDENGDKSEYIRAKLNDAVVPLDGNQGCESRLDGLCRLDNYLSHLEKHAFQNSNFDFLCRLKIDENFDLKKLLDGGILSNDDLKQISKTPPGYHEHHKKSDDPLGFALNSKMTRHTRSGFVGRFAQILA</sequence>
<dbReference type="PANTHER" id="PTHR20963:SF42">
    <property type="entry name" value="PHOSPHOGLYCERATE MUTASE-LIKE PROTEIN"/>
    <property type="match status" value="1"/>
</dbReference>
<dbReference type="PROSITE" id="PS00616">
    <property type="entry name" value="HIS_ACID_PHOSPHAT_1"/>
    <property type="match status" value="1"/>
</dbReference>